<evidence type="ECO:0000313" key="1">
    <source>
        <dbReference type="EMBL" id="MFD2111294.1"/>
    </source>
</evidence>
<proteinExistence type="predicted"/>
<dbReference type="Proteomes" id="UP001597337">
    <property type="component" value="Unassembled WGS sequence"/>
</dbReference>
<evidence type="ECO:0000313" key="2">
    <source>
        <dbReference type="Proteomes" id="UP001597337"/>
    </source>
</evidence>
<dbReference type="PROSITE" id="PS51257">
    <property type="entry name" value="PROKAR_LIPOPROTEIN"/>
    <property type="match status" value="1"/>
</dbReference>
<name>A0ABW4Y5M7_9GAMM</name>
<dbReference type="RefSeq" id="WP_386024344.1">
    <property type="nucleotide sequence ID" value="NZ_JBHUHX010000010.1"/>
</dbReference>
<dbReference type="EMBL" id="JBHUHX010000010">
    <property type="protein sequence ID" value="MFD2111294.1"/>
    <property type="molecule type" value="Genomic_DNA"/>
</dbReference>
<keyword evidence="2" id="KW-1185">Reference proteome</keyword>
<organism evidence="1 2">
    <name type="scientific">Thiorhodococcus fuscus</name>
    <dbReference type="NCBI Taxonomy" id="527200"/>
    <lineage>
        <taxon>Bacteria</taxon>
        <taxon>Pseudomonadati</taxon>
        <taxon>Pseudomonadota</taxon>
        <taxon>Gammaproteobacteria</taxon>
        <taxon>Chromatiales</taxon>
        <taxon>Chromatiaceae</taxon>
        <taxon>Thiorhodococcus</taxon>
    </lineage>
</organism>
<reference evidence="2" key="1">
    <citation type="journal article" date="2019" name="Int. J. Syst. Evol. Microbiol.">
        <title>The Global Catalogue of Microorganisms (GCM) 10K type strain sequencing project: providing services to taxonomists for standard genome sequencing and annotation.</title>
        <authorList>
            <consortium name="The Broad Institute Genomics Platform"/>
            <consortium name="The Broad Institute Genome Sequencing Center for Infectious Disease"/>
            <person name="Wu L."/>
            <person name="Ma J."/>
        </authorList>
    </citation>
    <scope>NUCLEOTIDE SEQUENCE [LARGE SCALE GENOMIC DNA]</scope>
    <source>
        <strain evidence="2">KACC 12597</strain>
    </source>
</reference>
<comment type="caution">
    <text evidence="1">The sequence shown here is derived from an EMBL/GenBank/DDBJ whole genome shotgun (WGS) entry which is preliminary data.</text>
</comment>
<gene>
    <name evidence="1" type="ORF">ACFSJC_05495</name>
</gene>
<protein>
    <recommendedName>
        <fullName evidence="3">Lipoprotein</fullName>
    </recommendedName>
</protein>
<sequence>MRPLNLCLGSPNPAIRSTGIGLGITIFTLALGGCAKPLVLDATLPQQFAEIACVEDCRVTKEHCNEDARYDYSQCQAGYDASFKNYRWCLASAYDTKTCGYPGWPCAENLYGYCSNRYQECAQACRNGG</sequence>
<accession>A0ABW4Y5M7</accession>
<evidence type="ECO:0008006" key="3">
    <source>
        <dbReference type="Google" id="ProtNLM"/>
    </source>
</evidence>